<dbReference type="InParanoid" id="F9XS22"/>
<proteinExistence type="predicted"/>
<organism evidence="1 2">
    <name type="scientific">Zymoseptoria tritici (strain CBS 115943 / IPO323)</name>
    <name type="common">Speckled leaf blotch fungus</name>
    <name type="synonym">Septoria tritici</name>
    <dbReference type="NCBI Taxonomy" id="336722"/>
    <lineage>
        <taxon>Eukaryota</taxon>
        <taxon>Fungi</taxon>
        <taxon>Dikarya</taxon>
        <taxon>Ascomycota</taxon>
        <taxon>Pezizomycotina</taxon>
        <taxon>Dothideomycetes</taxon>
        <taxon>Dothideomycetidae</taxon>
        <taxon>Mycosphaerellales</taxon>
        <taxon>Mycosphaerellaceae</taxon>
        <taxon>Zymoseptoria</taxon>
    </lineage>
</organism>
<evidence type="ECO:0000313" key="2">
    <source>
        <dbReference type="Proteomes" id="UP000008062"/>
    </source>
</evidence>
<dbReference type="VEuPathDB" id="FungiDB:ZTRI_20.17"/>
<dbReference type="AlphaFoldDB" id="F9XS22"/>
<dbReference type="RefSeq" id="XP_003846979.1">
    <property type="nucleotide sequence ID" value="XM_003846931.1"/>
</dbReference>
<dbReference type="KEGG" id="ztr:MYCGRDRAFT_106697"/>
<accession>F9XS22</accession>
<name>F9XS22_ZYMTI</name>
<reference evidence="1 2" key="1">
    <citation type="journal article" date="2011" name="PLoS Genet.">
        <title>Finished genome of the fungal wheat pathogen Mycosphaerella graminicola reveals dispensome structure, chromosome plasticity, and stealth pathogenesis.</title>
        <authorList>
            <person name="Goodwin S.B."/>
            <person name="Ben M'barek S."/>
            <person name="Dhillon B."/>
            <person name="Wittenberg A.H.J."/>
            <person name="Crane C.F."/>
            <person name="Hane J.K."/>
            <person name="Foster A.J."/>
            <person name="Van der Lee T.A.J."/>
            <person name="Grimwood J."/>
            <person name="Aerts A."/>
            <person name="Antoniw J."/>
            <person name="Bailey A."/>
            <person name="Bluhm B."/>
            <person name="Bowler J."/>
            <person name="Bristow J."/>
            <person name="van der Burgt A."/>
            <person name="Canto-Canche B."/>
            <person name="Churchill A.C.L."/>
            <person name="Conde-Ferraez L."/>
            <person name="Cools H.J."/>
            <person name="Coutinho P.M."/>
            <person name="Csukai M."/>
            <person name="Dehal P."/>
            <person name="De Wit P."/>
            <person name="Donzelli B."/>
            <person name="van de Geest H.C."/>
            <person name="van Ham R.C.H.J."/>
            <person name="Hammond-Kosack K.E."/>
            <person name="Henrissat B."/>
            <person name="Kilian A."/>
            <person name="Kobayashi A.K."/>
            <person name="Koopmann E."/>
            <person name="Kourmpetis Y."/>
            <person name="Kuzniar A."/>
            <person name="Lindquist E."/>
            <person name="Lombard V."/>
            <person name="Maliepaard C."/>
            <person name="Martins N."/>
            <person name="Mehrabi R."/>
            <person name="Nap J.P.H."/>
            <person name="Ponomarenko A."/>
            <person name="Rudd J.J."/>
            <person name="Salamov A."/>
            <person name="Schmutz J."/>
            <person name="Schouten H.J."/>
            <person name="Shapiro H."/>
            <person name="Stergiopoulos I."/>
            <person name="Torriani S.F.F."/>
            <person name="Tu H."/>
            <person name="de Vries R.P."/>
            <person name="Waalwijk C."/>
            <person name="Ware S.B."/>
            <person name="Wiebenga A."/>
            <person name="Zwiers L.-H."/>
            <person name="Oliver R.P."/>
            <person name="Grigoriev I.V."/>
            <person name="Kema G.H.J."/>
        </authorList>
    </citation>
    <scope>NUCLEOTIDE SEQUENCE [LARGE SCALE GENOMIC DNA]</scope>
    <source>
        <strain evidence="2">CBS 115943 / IPO323</strain>
    </source>
</reference>
<dbReference type="EMBL" id="CM001215">
    <property type="protein sequence ID" value="EGP81955.1"/>
    <property type="molecule type" value="Genomic_DNA"/>
</dbReference>
<evidence type="ECO:0000313" key="1">
    <source>
        <dbReference type="EMBL" id="EGP81955.1"/>
    </source>
</evidence>
<protein>
    <submittedName>
        <fullName evidence="1">Uncharacterized protein</fullName>
    </submittedName>
</protein>
<dbReference type="GeneID" id="13396705"/>
<dbReference type="HOGENOM" id="CLU_2485059_0_0_1"/>
<dbReference type="Proteomes" id="UP000008062">
    <property type="component" value="Chromosome 20"/>
</dbReference>
<gene>
    <name evidence="1" type="ORF">MYCGRDRAFT_106697</name>
</gene>
<keyword evidence="2" id="KW-1185">Reference proteome</keyword>
<sequence>MMSIKCFNQPTSRRFQHVHDHTPLLAGNEVMAECEEEQKEDVTQEEAYSVKEVVVLECKICVQVAQTWHQQQEHQKQENWLIEVEVS</sequence>